<dbReference type="EMBL" id="JAWDGP010000016">
    <property type="protein sequence ID" value="KAK3804407.1"/>
    <property type="molecule type" value="Genomic_DNA"/>
</dbReference>
<organism evidence="2 3">
    <name type="scientific">Elysia crispata</name>
    <name type="common">lettuce slug</name>
    <dbReference type="NCBI Taxonomy" id="231223"/>
    <lineage>
        <taxon>Eukaryota</taxon>
        <taxon>Metazoa</taxon>
        <taxon>Spiralia</taxon>
        <taxon>Lophotrochozoa</taxon>
        <taxon>Mollusca</taxon>
        <taxon>Gastropoda</taxon>
        <taxon>Heterobranchia</taxon>
        <taxon>Euthyneura</taxon>
        <taxon>Panpulmonata</taxon>
        <taxon>Sacoglossa</taxon>
        <taxon>Placobranchoidea</taxon>
        <taxon>Plakobranchidae</taxon>
        <taxon>Elysia</taxon>
    </lineage>
</organism>
<keyword evidence="3" id="KW-1185">Reference proteome</keyword>
<accession>A0AAE1EF85</accession>
<reference evidence="2" key="1">
    <citation type="journal article" date="2023" name="G3 (Bethesda)">
        <title>A reference genome for the long-term kleptoplast-retaining sea slug Elysia crispata morphotype clarki.</title>
        <authorList>
            <person name="Eastman K.E."/>
            <person name="Pendleton A.L."/>
            <person name="Shaikh M.A."/>
            <person name="Suttiyut T."/>
            <person name="Ogas R."/>
            <person name="Tomko P."/>
            <person name="Gavelis G."/>
            <person name="Widhalm J.R."/>
            <person name="Wisecaver J.H."/>
        </authorList>
    </citation>
    <scope>NUCLEOTIDE SEQUENCE</scope>
    <source>
        <strain evidence="2">ECLA1</strain>
    </source>
</reference>
<feature type="region of interest" description="Disordered" evidence="1">
    <location>
        <begin position="1"/>
        <end position="94"/>
    </location>
</feature>
<dbReference type="Proteomes" id="UP001283361">
    <property type="component" value="Unassembled WGS sequence"/>
</dbReference>
<protein>
    <submittedName>
        <fullName evidence="2">Uncharacterized protein</fullName>
    </submittedName>
</protein>
<dbReference type="AlphaFoldDB" id="A0AAE1EF85"/>
<gene>
    <name evidence="2" type="ORF">RRG08_059377</name>
</gene>
<evidence type="ECO:0000256" key="1">
    <source>
        <dbReference type="SAM" id="MobiDB-lite"/>
    </source>
</evidence>
<evidence type="ECO:0000313" key="3">
    <source>
        <dbReference type="Proteomes" id="UP001283361"/>
    </source>
</evidence>
<proteinExistence type="predicted"/>
<sequence length="94" mass="10296">MRLSLGSPDNARHRRSSQEASMIPGDVMNGGVFPLVNDPQRCIHRDTTPPNRRGGKPVENNKRSKKIRGGGGTRRLDPPERAATTGTSKHCHCL</sequence>
<evidence type="ECO:0000313" key="2">
    <source>
        <dbReference type="EMBL" id="KAK3804407.1"/>
    </source>
</evidence>
<comment type="caution">
    <text evidence="2">The sequence shown here is derived from an EMBL/GenBank/DDBJ whole genome shotgun (WGS) entry which is preliminary data.</text>
</comment>
<name>A0AAE1EF85_9GAST</name>